<proteinExistence type="predicted"/>
<name>A0AAV5RXZ3_MAUHU</name>
<accession>A0AAV5RXZ3</accession>
<feature type="region of interest" description="Disordered" evidence="1">
    <location>
        <begin position="1"/>
        <end position="55"/>
    </location>
</feature>
<gene>
    <name evidence="2" type="ORF">DAKH74_026170</name>
</gene>
<evidence type="ECO:0000313" key="2">
    <source>
        <dbReference type="EMBL" id="GMM56001.1"/>
    </source>
</evidence>
<evidence type="ECO:0000256" key="1">
    <source>
        <dbReference type="SAM" id="MobiDB-lite"/>
    </source>
</evidence>
<feature type="region of interest" description="Disordered" evidence="1">
    <location>
        <begin position="165"/>
        <end position="188"/>
    </location>
</feature>
<dbReference type="AlphaFoldDB" id="A0AAV5RXZ3"/>
<dbReference type="InterPro" id="IPR024274">
    <property type="entry name" value="APC9"/>
</dbReference>
<keyword evidence="3" id="KW-1185">Reference proteome</keyword>
<sequence length="262" mass="29976">MSNQGPHPSYSPNEANMSGRHLVGDPLFEMPPFPPWNPNNDRSTHERSLSTPLRRRTRRTLKIFSETKDSTADDSVYSVDSTRPRKVESAYDFHPFTNKKLISKRKIDNILTAERAGHCLVFHKQYHPNGIDNFRPDLNIDCEDKAPSISSLLIDYPGMIKDTVREASGRRYRDRGPSKSSSGDGGRVVKPVTKMLELKVFWENSDLLNHLETDTIIRQNTILQKELHELADIKKQLKAGHIAMPLKEQCAEYLERSTRNPL</sequence>
<feature type="compositionally biased region" description="Polar residues" evidence="1">
    <location>
        <begin position="1"/>
        <end position="16"/>
    </location>
</feature>
<feature type="compositionally biased region" description="Basic and acidic residues" evidence="1">
    <location>
        <begin position="165"/>
        <end position="177"/>
    </location>
</feature>
<dbReference type="EMBL" id="BTGD01000006">
    <property type="protein sequence ID" value="GMM56001.1"/>
    <property type="molecule type" value="Genomic_DNA"/>
</dbReference>
<evidence type="ECO:0000313" key="3">
    <source>
        <dbReference type="Proteomes" id="UP001377567"/>
    </source>
</evidence>
<dbReference type="Pfam" id="PF12856">
    <property type="entry name" value="ANAPC9"/>
    <property type="match status" value="1"/>
</dbReference>
<dbReference type="GO" id="GO:0005680">
    <property type="term" value="C:anaphase-promoting complex"/>
    <property type="evidence" value="ECO:0007669"/>
    <property type="project" value="InterPro"/>
</dbReference>
<reference evidence="2 3" key="1">
    <citation type="journal article" date="2023" name="Elife">
        <title>Identification of key yeast species and microbe-microbe interactions impacting larval growth of Drosophila in the wild.</title>
        <authorList>
            <person name="Mure A."/>
            <person name="Sugiura Y."/>
            <person name="Maeda R."/>
            <person name="Honda K."/>
            <person name="Sakurai N."/>
            <person name="Takahashi Y."/>
            <person name="Watada M."/>
            <person name="Katoh T."/>
            <person name="Gotoh A."/>
            <person name="Gotoh Y."/>
            <person name="Taniguchi I."/>
            <person name="Nakamura K."/>
            <person name="Hayashi T."/>
            <person name="Katayama T."/>
            <person name="Uemura T."/>
            <person name="Hattori Y."/>
        </authorList>
    </citation>
    <scope>NUCLEOTIDE SEQUENCE [LARGE SCALE GENOMIC DNA]</scope>
    <source>
        <strain evidence="2 3">KH-74</strain>
    </source>
</reference>
<organism evidence="2 3">
    <name type="scientific">Maudiozyma humilis</name>
    <name type="common">Sour dough yeast</name>
    <name type="synonym">Kazachstania humilis</name>
    <dbReference type="NCBI Taxonomy" id="51915"/>
    <lineage>
        <taxon>Eukaryota</taxon>
        <taxon>Fungi</taxon>
        <taxon>Dikarya</taxon>
        <taxon>Ascomycota</taxon>
        <taxon>Saccharomycotina</taxon>
        <taxon>Saccharomycetes</taxon>
        <taxon>Saccharomycetales</taxon>
        <taxon>Saccharomycetaceae</taxon>
        <taxon>Maudiozyma</taxon>
    </lineage>
</organism>
<comment type="caution">
    <text evidence="2">The sequence shown here is derived from an EMBL/GenBank/DDBJ whole genome shotgun (WGS) entry which is preliminary data.</text>
</comment>
<dbReference type="Proteomes" id="UP001377567">
    <property type="component" value="Unassembled WGS sequence"/>
</dbReference>
<protein>
    <submittedName>
        <fullName evidence="2">Anaphase promoting complex subunit 9</fullName>
    </submittedName>
</protein>